<comment type="cofactor">
    <cofactor evidence="1 7">
        <name>heme</name>
        <dbReference type="ChEBI" id="CHEBI:30413"/>
    </cofactor>
</comment>
<evidence type="ECO:0000256" key="6">
    <source>
        <dbReference type="ARBA" id="ARBA00023004"/>
    </source>
</evidence>
<comment type="caution">
    <text evidence="10">The sequence shown here is derived from an EMBL/GenBank/DDBJ whole genome shotgun (WGS) entry which is preliminary data.</text>
</comment>
<dbReference type="PRINTS" id="PR00385">
    <property type="entry name" value="P450"/>
</dbReference>
<dbReference type="InterPro" id="IPR050121">
    <property type="entry name" value="Cytochrome_P450_monoxygenase"/>
</dbReference>
<sequence>MAPAALANRSLCVYGLLIVFSTLYLTVLAARRLFFHSLSRFPGPRLASLTSLYKSYHEVFRGGKWLHHVDELHKLYGGVVRVGPNELHFNDPKVYGKIFSISAQFAKDPAFYACFGVDTSTFGLADPEHARLSREIMSIYFNRRAILQLEGIIQSKVDKLVGLVSSRQCPSDMFYAFRCATMDIIATHCFDSSSANFLDAPEFKAPLLSDIQTGVSLLWTVKSFPWILPIVSILPKRMGGQISRQLDAFIRVQEGIIQDIFNRFPSRDRMHLFHEGLSLIQAGSDPVATACLVGFFHILNDPSIHGRLREDLREAFPDLNATLSWSELERVPYLAAVIKESLRMSHGFVSALPRVVGPCGAQLAGYTVPPQTIVSMSAVSVHNNSTIFPEPHHFRPERWLESKDLGQYLVAFSRGPRMCLGINMAWAELYCFFGTMFRRLDMNLVDASGEDYVDMLDYFIPIHTGRHLHIQATLSTN</sequence>
<keyword evidence="6 7" id="KW-0408">Iron</keyword>
<keyword evidence="9" id="KW-1133">Transmembrane helix</keyword>
<accession>A0A4Y7TMU5</accession>
<evidence type="ECO:0000313" key="11">
    <source>
        <dbReference type="Proteomes" id="UP000298030"/>
    </source>
</evidence>
<comment type="similarity">
    <text evidence="3 8">Belongs to the cytochrome P450 family.</text>
</comment>
<protein>
    <submittedName>
        <fullName evidence="10">Benzoate 4-monooxygenase cytochrome P450</fullName>
    </submittedName>
</protein>
<dbReference type="PRINTS" id="PR00463">
    <property type="entry name" value="EP450I"/>
</dbReference>
<dbReference type="GO" id="GO:0020037">
    <property type="term" value="F:heme binding"/>
    <property type="evidence" value="ECO:0007669"/>
    <property type="project" value="InterPro"/>
</dbReference>
<evidence type="ECO:0000256" key="8">
    <source>
        <dbReference type="RuleBase" id="RU000461"/>
    </source>
</evidence>
<evidence type="ECO:0000256" key="2">
    <source>
        <dbReference type="ARBA" id="ARBA00005179"/>
    </source>
</evidence>
<dbReference type="InterPro" id="IPR017972">
    <property type="entry name" value="Cyt_P450_CS"/>
</dbReference>
<dbReference type="OrthoDB" id="1470350at2759"/>
<evidence type="ECO:0000256" key="9">
    <source>
        <dbReference type="SAM" id="Phobius"/>
    </source>
</evidence>
<dbReference type="GO" id="GO:0004497">
    <property type="term" value="F:monooxygenase activity"/>
    <property type="evidence" value="ECO:0007669"/>
    <property type="project" value="UniProtKB-KW"/>
</dbReference>
<dbReference type="CDD" id="cd11062">
    <property type="entry name" value="CYP58-like"/>
    <property type="match status" value="1"/>
</dbReference>
<dbReference type="Proteomes" id="UP000298030">
    <property type="component" value="Unassembled WGS sequence"/>
</dbReference>
<reference evidence="10 11" key="1">
    <citation type="journal article" date="2019" name="Nat. Ecol. Evol.">
        <title>Megaphylogeny resolves global patterns of mushroom evolution.</title>
        <authorList>
            <person name="Varga T."/>
            <person name="Krizsan K."/>
            <person name="Foldi C."/>
            <person name="Dima B."/>
            <person name="Sanchez-Garcia M."/>
            <person name="Sanchez-Ramirez S."/>
            <person name="Szollosi G.J."/>
            <person name="Szarkandi J.G."/>
            <person name="Papp V."/>
            <person name="Albert L."/>
            <person name="Andreopoulos W."/>
            <person name="Angelini C."/>
            <person name="Antonin V."/>
            <person name="Barry K.W."/>
            <person name="Bougher N.L."/>
            <person name="Buchanan P."/>
            <person name="Buyck B."/>
            <person name="Bense V."/>
            <person name="Catcheside P."/>
            <person name="Chovatia M."/>
            <person name="Cooper J."/>
            <person name="Damon W."/>
            <person name="Desjardin D."/>
            <person name="Finy P."/>
            <person name="Geml J."/>
            <person name="Haridas S."/>
            <person name="Hughes K."/>
            <person name="Justo A."/>
            <person name="Karasinski D."/>
            <person name="Kautmanova I."/>
            <person name="Kiss B."/>
            <person name="Kocsube S."/>
            <person name="Kotiranta H."/>
            <person name="LaButti K.M."/>
            <person name="Lechner B.E."/>
            <person name="Liimatainen K."/>
            <person name="Lipzen A."/>
            <person name="Lukacs Z."/>
            <person name="Mihaltcheva S."/>
            <person name="Morgado L.N."/>
            <person name="Niskanen T."/>
            <person name="Noordeloos M.E."/>
            <person name="Ohm R.A."/>
            <person name="Ortiz-Santana B."/>
            <person name="Ovrebo C."/>
            <person name="Racz N."/>
            <person name="Riley R."/>
            <person name="Savchenko A."/>
            <person name="Shiryaev A."/>
            <person name="Soop K."/>
            <person name="Spirin V."/>
            <person name="Szebenyi C."/>
            <person name="Tomsovsky M."/>
            <person name="Tulloss R.E."/>
            <person name="Uehling J."/>
            <person name="Grigoriev I.V."/>
            <person name="Vagvolgyi C."/>
            <person name="Papp T."/>
            <person name="Martin F.M."/>
            <person name="Miettinen O."/>
            <person name="Hibbett D.S."/>
            <person name="Nagy L.G."/>
        </authorList>
    </citation>
    <scope>NUCLEOTIDE SEQUENCE [LARGE SCALE GENOMIC DNA]</scope>
    <source>
        <strain evidence="10 11">FP101781</strain>
    </source>
</reference>
<dbReference type="InterPro" id="IPR001128">
    <property type="entry name" value="Cyt_P450"/>
</dbReference>
<feature type="transmembrane region" description="Helical" evidence="9">
    <location>
        <begin position="6"/>
        <end position="30"/>
    </location>
</feature>
<dbReference type="GO" id="GO:0016705">
    <property type="term" value="F:oxidoreductase activity, acting on paired donors, with incorporation or reduction of molecular oxygen"/>
    <property type="evidence" value="ECO:0007669"/>
    <property type="project" value="InterPro"/>
</dbReference>
<keyword evidence="9" id="KW-0472">Membrane</keyword>
<gene>
    <name evidence="10" type="ORF">FA13DRAFT_1788152</name>
</gene>
<evidence type="ECO:0000256" key="7">
    <source>
        <dbReference type="PIRSR" id="PIRSR602401-1"/>
    </source>
</evidence>
<keyword evidence="11" id="KW-1185">Reference proteome</keyword>
<keyword evidence="4 7" id="KW-0479">Metal-binding</keyword>
<keyword evidence="8 10" id="KW-0503">Monooxygenase</keyword>
<keyword evidence="7 8" id="KW-0349">Heme</keyword>
<evidence type="ECO:0000256" key="3">
    <source>
        <dbReference type="ARBA" id="ARBA00010617"/>
    </source>
</evidence>
<evidence type="ECO:0000313" key="10">
    <source>
        <dbReference type="EMBL" id="TEB35527.1"/>
    </source>
</evidence>
<proteinExistence type="inferred from homology"/>
<dbReference type="SUPFAM" id="SSF48264">
    <property type="entry name" value="Cytochrome P450"/>
    <property type="match status" value="1"/>
</dbReference>
<dbReference type="InterPro" id="IPR036396">
    <property type="entry name" value="Cyt_P450_sf"/>
</dbReference>
<dbReference type="STRING" id="71717.A0A4Y7TMU5"/>
<organism evidence="10 11">
    <name type="scientific">Coprinellus micaceus</name>
    <name type="common">Glistening ink-cap mushroom</name>
    <name type="synonym">Coprinus micaceus</name>
    <dbReference type="NCBI Taxonomy" id="71717"/>
    <lineage>
        <taxon>Eukaryota</taxon>
        <taxon>Fungi</taxon>
        <taxon>Dikarya</taxon>
        <taxon>Basidiomycota</taxon>
        <taxon>Agaricomycotina</taxon>
        <taxon>Agaricomycetes</taxon>
        <taxon>Agaricomycetidae</taxon>
        <taxon>Agaricales</taxon>
        <taxon>Agaricineae</taxon>
        <taxon>Psathyrellaceae</taxon>
        <taxon>Coprinellus</taxon>
    </lineage>
</organism>
<dbReference type="GO" id="GO:0005506">
    <property type="term" value="F:iron ion binding"/>
    <property type="evidence" value="ECO:0007669"/>
    <property type="project" value="InterPro"/>
</dbReference>
<evidence type="ECO:0000256" key="5">
    <source>
        <dbReference type="ARBA" id="ARBA00023002"/>
    </source>
</evidence>
<evidence type="ECO:0000256" key="1">
    <source>
        <dbReference type="ARBA" id="ARBA00001971"/>
    </source>
</evidence>
<feature type="binding site" description="axial binding residue" evidence="7">
    <location>
        <position position="419"/>
    </location>
    <ligand>
        <name>heme</name>
        <dbReference type="ChEBI" id="CHEBI:30413"/>
    </ligand>
    <ligandPart>
        <name>Fe</name>
        <dbReference type="ChEBI" id="CHEBI:18248"/>
    </ligandPart>
</feature>
<comment type="pathway">
    <text evidence="2">Secondary metabolite biosynthesis.</text>
</comment>
<name>A0A4Y7TMU5_COPMI</name>
<dbReference type="PROSITE" id="PS00086">
    <property type="entry name" value="CYTOCHROME_P450"/>
    <property type="match status" value="1"/>
</dbReference>
<dbReference type="Pfam" id="PF00067">
    <property type="entry name" value="p450"/>
    <property type="match status" value="1"/>
</dbReference>
<keyword evidence="9" id="KW-0812">Transmembrane</keyword>
<dbReference type="EMBL" id="QPFP01000007">
    <property type="protein sequence ID" value="TEB35527.1"/>
    <property type="molecule type" value="Genomic_DNA"/>
</dbReference>
<dbReference type="PANTHER" id="PTHR24305">
    <property type="entry name" value="CYTOCHROME P450"/>
    <property type="match status" value="1"/>
</dbReference>
<keyword evidence="5 8" id="KW-0560">Oxidoreductase</keyword>
<dbReference type="AlphaFoldDB" id="A0A4Y7TMU5"/>
<dbReference type="PANTHER" id="PTHR24305:SF157">
    <property type="entry name" value="N-ACETYLTRYPTOPHAN 6-HYDROXYLASE IVOC-RELATED"/>
    <property type="match status" value="1"/>
</dbReference>
<dbReference type="Gene3D" id="1.10.630.10">
    <property type="entry name" value="Cytochrome P450"/>
    <property type="match status" value="1"/>
</dbReference>
<dbReference type="InterPro" id="IPR002401">
    <property type="entry name" value="Cyt_P450_E_grp-I"/>
</dbReference>
<evidence type="ECO:0000256" key="4">
    <source>
        <dbReference type="ARBA" id="ARBA00022723"/>
    </source>
</evidence>